<dbReference type="Pfam" id="PF17144">
    <property type="entry name" value="Ribosomal_L5e"/>
    <property type="match status" value="1"/>
</dbReference>
<dbReference type="GO" id="GO:0000027">
    <property type="term" value="P:ribosomal large subunit assembly"/>
    <property type="evidence" value="ECO:0007669"/>
    <property type="project" value="TreeGrafter"/>
</dbReference>
<evidence type="ECO:0000256" key="5">
    <source>
        <dbReference type="ARBA" id="ARBA00023274"/>
    </source>
</evidence>
<dbReference type="HAMAP" id="MF_01337_A">
    <property type="entry name" value="Ribosomal_uL18_A"/>
    <property type="match status" value="1"/>
</dbReference>
<dbReference type="EMBL" id="CP003378">
    <property type="protein sequence ID" value="AFZ70895.1"/>
    <property type="molecule type" value="Genomic_DNA"/>
</dbReference>
<keyword evidence="2 6" id="KW-0699">rRNA-binding</keyword>
<dbReference type="RefSeq" id="WP_015232792.1">
    <property type="nucleotide sequence ID" value="NC_019791.1"/>
</dbReference>
<dbReference type="PRINTS" id="PR00058">
    <property type="entry name" value="RIBOSOMALL5"/>
</dbReference>
<evidence type="ECO:0000256" key="3">
    <source>
        <dbReference type="ARBA" id="ARBA00022884"/>
    </source>
</evidence>
<keyword evidence="8" id="KW-1185">Reference proteome</keyword>
<comment type="function">
    <text evidence="6">This is one of the proteins that bind and probably mediate the attachment of the 5S RNA into the large ribosomal subunit, where it forms part of the central protuberance.</text>
</comment>
<dbReference type="HOGENOM" id="CLU_056222_2_0_2"/>
<dbReference type="GeneID" id="14212434"/>
<organism evidence="7 8">
    <name type="scientific">Caldisphaera lagunensis (strain DSM 15908 / JCM 11604 / ANMR 0165 / IC-154)</name>
    <dbReference type="NCBI Taxonomy" id="1056495"/>
    <lineage>
        <taxon>Archaea</taxon>
        <taxon>Thermoproteota</taxon>
        <taxon>Thermoprotei</taxon>
        <taxon>Acidilobales</taxon>
        <taxon>Caldisphaeraceae</taxon>
        <taxon>Caldisphaera</taxon>
    </lineage>
</organism>
<dbReference type="InterPro" id="IPR057267">
    <property type="entry name" value="Rbsml_uL18_arch"/>
</dbReference>
<gene>
    <name evidence="6" type="primary">rpl18</name>
    <name evidence="7" type="ordered locus">Calag_1174</name>
</gene>
<sequence length="199" mass="22638">MKGGPRYKLALKRRRQGKTDYRLRYRLVISQKPRAVVRKTNKYILVQIVEFDAKGDKTIVAAHSKELSKLYNWKGYGKNTCAAYLTGYLAGLRAKQKGINEAILDIGLQTPSKGNRIFAALKGLVDAGIQIPHSEEILPDEERVKCEHISKWAEDLKKNNEDAYKRQFSKQLGRLPPEELSRHFEEVLNAIKSKEGGSK</sequence>
<proteinExistence type="inferred from homology"/>
<comment type="similarity">
    <text evidence="1 6">Belongs to the universal ribosomal protein uL18 family.</text>
</comment>
<evidence type="ECO:0000256" key="2">
    <source>
        <dbReference type="ARBA" id="ARBA00022730"/>
    </source>
</evidence>
<dbReference type="PANTHER" id="PTHR23410:SF12">
    <property type="entry name" value="LARGE RIBOSOMAL SUBUNIT PROTEIN UL18"/>
    <property type="match status" value="1"/>
</dbReference>
<dbReference type="CDD" id="cd00432">
    <property type="entry name" value="Ribosomal_L18_L5e"/>
    <property type="match status" value="1"/>
</dbReference>
<dbReference type="Gene3D" id="3.30.420.100">
    <property type="match status" value="1"/>
</dbReference>
<evidence type="ECO:0000313" key="7">
    <source>
        <dbReference type="EMBL" id="AFZ70895.1"/>
    </source>
</evidence>
<dbReference type="GO" id="GO:0008097">
    <property type="term" value="F:5S rRNA binding"/>
    <property type="evidence" value="ECO:0007669"/>
    <property type="project" value="InterPro"/>
</dbReference>
<dbReference type="InterPro" id="IPR005485">
    <property type="entry name" value="Rbsml_uL18_euk_arch"/>
</dbReference>
<dbReference type="STRING" id="1056495.Calag_1174"/>
<dbReference type="PANTHER" id="PTHR23410">
    <property type="entry name" value="RIBOSOMAL PROTEIN L5-RELATED"/>
    <property type="match status" value="1"/>
</dbReference>
<dbReference type="OrthoDB" id="8644at2157"/>
<dbReference type="InParanoid" id="L0ACW4"/>
<comment type="subunit">
    <text evidence="6">Part of the 50S ribosomal subunit. Contacts the 5S and 23S rRNAs.</text>
</comment>
<dbReference type="GO" id="GO:0003735">
    <property type="term" value="F:structural constituent of ribosome"/>
    <property type="evidence" value="ECO:0007669"/>
    <property type="project" value="InterPro"/>
</dbReference>
<dbReference type="GO" id="GO:0006412">
    <property type="term" value="P:translation"/>
    <property type="evidence" value="ECO:0007669"/>
    <property type="project" value="UniProtKB-UniRule"/>
</dbReference>
<dbReference type="FunCoup" id="L0ACW4">
    <property type="interactions" value="190"/>
</dbReference>
<dbReference type="InterPro" id="IPR057268">
    <property type="entry name" value="Ribosomal_L18"/>
</dbReference>
<evidence type="ECO:0000313" key="8">
    <source>
        <dbReference type="Proteomes" id="UP000010469"/>
    </source>
</evidence>
<dbReference type="Proteomes" id="UP000010469">
    <property type="component" value="Chromosome"/>
</dbReference>
<protein>
    <recommendedName>
        <fullName evidence="6">Large ribosomal subunit protein uL18</fullName>
    </recommendedName>
</protein>
<evidence type="ECO:0000256" key="1">
    <source>
        <dbReference type="ARBA" id="ARBA00007116"/>
    </source>
</evidence>
<evidence type="ECO:0000256" key="4">
    <source>
        <dbReference type="ARBA" id="ARBA00022980"/>
    </source>
</evidence>
<name>L0ACW4_CALLD</name>
<dbReference type="AlphaFoldDB" id="L0ACW4"/>
<reference evidence="8" key="1">
    <citation type="submission" date="2012-03" db="EMBL/GenBank/DDBJ databases">
        <title>Complete genome of Caldisphaera lagunensis DSM 15908.</title>
        <authorList>
            <person name="Lucas S."/>
            <person name="Copeland A."/>
            <person name="Lapidus A."/>
            <person name="Glavina del Rio T."/>
            <person name="Dalin E."/>
            <person name="Tice H."/>
            <person name="Bruce D."/>
            <person name="Goodwin L."/>
            <person name="Pitluck S."/>
            <person name="Peters L."/>
            <person name="Mikhailova N."/>
            <person name="Teshima H."/>
            <person name="Kyrpides N."/>
            <person name="Mavromatis K."/>
            <person name="Ivanova N."/>
            <person name="Brettin T."/>
            <person name="Detter J.C."/>
            <person name="Han C."/>
            <person name="Larimer F."/>
            <person name="Land M."/>
            <person name="Hauser L."/>
            <person name="Markowitz V."/>
            <person name="Cheng J.-F."/>
            <person name="Hugenholtz P."/>
            <person name="Woyke T."/>
            <person name="Wu D."/>
            <person name="Spring S."/>
            <person name="Schroeder M."/>
            <person name="Brambilla E."/>
            <person name="Klenk H.-P."/>
            <person name="Eisen J.A."/>
        </authorList>
    </citation>
    <scope>NUCLEOTIDE SEQUENCE [LARGE SCALE GENOMIC DNA]</scope>
    <source>
        <strain evidence="8">DSM 15908 / JCM 11604 / IC-154</strain>
    </source>
</reference>
<keyword evidence="4 6" id="KW-0689">Ribosomal protein</keyword>
<dbReference type="SUPFAM" id="SSF53137">
    <property type="entry name" value="Translational machinery components"/>
    <property type="match status" value="1"/>
</dbReference>
<accession>L0ACW4</accession>
<keyword evidence="5 6" id="KW-0687">Ribonucleoprotein</keyword>
<dbReference type="NCBIfam" id="NF006342">
    <property type="entry name" value="PRK08569.1"/>
    <property type="match status" value="1"/>
</dbReference>
<keyword evidence="3 6" id="KW-0694">RNA-binding</keyword>
<dbReference type="GO" id="GO:0022625">
    <property type="term" value="C:cytosolic large ribosomal subunit"/>
    <property type="evidence" value="ECO:0007669"/>
    <property type="project" value="TreeGrafter"/>
</dbReference>
<dbReference type="KEGG" id="clg:Calag_1174"/>
<evidence type="ECO:0000256" key="6">
    <source>
        <dbReference type="HAMAP-Rule" id="MF_01337"/>
    </source>
</evidence>
<dbReference type="eggNOG" id="arCOG04088">
    <property type="taxonomic scope" value="Archaea"/>
</dbReference>